<evidence type="ECO:0008006" key="4">
    <source>
        <dbReference type="Google" id="ProtNLM"/>
    </source>
</evidence>
<reference evidence="2" key="2">
    <citation type="submission" date="2020-09" db="EMBL/GenBank/DDBJ databases">
        <authorList>
            <person name="Sun Q."/>
            <person name="Sedlacek I."/>
        </authorList>
    </citation>
    <scope>NUCLEOTIDE SEQUENCE</scope>
    <source>
        <strain evidence="2">CCM 7086</strain>
    </source>
</reference>
<accession>A0A8J2UQB4</accession>
<sequence>MWPPSFTPFKHRSPSQKSAKGAAEFLRSHDRLAALLPSVTRMAALQKDCAAALPAMFAQCAILQFEAGQLVLGIPNTALAARLKQQLPKLQGQLLHRGWQVNAIRLKVQVAQPLDKSRVSVKKPLSEKALSAFDSLHHGLEDTPRNQTLKDALERLLRHQRNVKEG</sequence>
<dbReference type="EMBL" id="BMCG01000003">
    <property type="protein sequence ID" value="GGC07887.1"/>
    <property type="molecule type" value="Genomic_DNA"/>
</dbReference>
<protein>
    <recommendedName>
        <fullName evidence="4">DUF721 domain-containing protein</fullName>
    </recommendedName>
</protein>
<evidence type="ECO:0000256" key="1">
    <source>
        <dbReference type="SAM" id="MobiDB-lite"/>
    </source>
</evidence>
<reference evidence="2" key="1">
    <citation type="journal article" date="2014" name="Int. J. Syst. Evol. Microbiol.">
        <title>Complete genome sequence of Corynebacterium casei LMG S-19264T (=DSM 44701T), isolated from a smear-ripened cheese.</title>
        <authorList>
            <consortium name="US DOE Joint Genome Institute (JGI-PGF)"/>
            <person name="Walter F."/>
            <person name="Albersmeier A."/>
            <person name="Kalinowski J."/>
            <person name="Ruckert C."/>
        </authorList>
    </citation>
    <scope>NUCLEOTIDE SEQUENCE</scope>
    <source>
        <strain evidence="2">CCM 7086</strain>
    </source>
</reference>
<dbReference type="AlphaFoldDB" id="A0A8J2UQB4"/>
<proteinExistence type="predicted"/>
<name>A0A8J2UQB4_9BURK</name>
<keyword evidence="3" id="KW-1185">Reference proteome</keyword>
<dbReference type="RefSeq" id="WP_229728947.1">
    <property type="nucleotide sequence ID" value="NZ_BMCG01000003.1"/>
</dbReference>
<gene>
    <name evidence="2" type="ORF">GCM10007205_16260</name>
</gene>
<organism evidence="2 3">
    <name type="scientific">Oxalicibacterium flavum</name>
    <dbReference type="NCBI Taxonomy" id="179467"/>
    <lineage>
        <taxon>Bacteria</taxon>
        <taxon>Pseudomonadati</taxon>
        <taxon>Pseudomonadota</taxon>
        <taxon>Betaproteobacteria</taxon>
        <taxon>Burkholderiales</taxon>
        <taxon>Oxalobacteraceae</taxon>
        <taxon>Oxalicibacterium</taxon>
    </lineage>
</organism>
<comment type="caution">
    <text evidence="2">The sequence shown here is derived from an EMBL/GenBank/DDBJ whole genome shotgun (WGS) entry which is preliminary data.</text>
</comment>
<feature type="region of interest" description="Disordered" evidence="1">
    <location>
        <begin position="1"/>
        <end position="20"/>
    </location>
</feature>
<evidence type="ECO:0000313" key="2">
    <source>
        <dbReference type="EMBL" id="GGC07887.1"/>
    </source>
</evidence>
<dbReference type="Proteomes" id="UP000620266">
    <property type="component" value="Unassembled WGS sequence"/>
</dbReference>
<evidence type="ECO:0000313" key="3">
    <source>
        <dbReference type="Proteomes" id="UP000620266"/>
    </source>
</evidence>